<reference evidence="2 3" key="1">
    <citation type="journal article" date="2016" name="BMC Genomics">
        <title>Comparative genomics reveals Cyclospora cayetanensis possesses coccidia-like metabolism and invasion components but unique surface antigens.</title>
        <authorList>
            <person name="Liu S."/>
            <person name="Wang L."/>
            <person name="Zheng H."/>
            <person name="Xu Z."/>
            <person name="Roellig D.M."/>
            <person name="Li N."/>
            <person name="Frace M.A."/>
            <person name="Tang K."/>
            <person name="Arrowood M.J."/>
            <person name="Moss D.M."/>
            <person name="Zhang L."/>
            <person name="Feng Y."/>
            <person name="Xiao L."/>
        </authorList>
    </citation>
    <scope>NUCLEOTIDE SEQUENCE [LARGE SCALE GENOMIC DNA]</scope>
    <source>
        <strain evidence="2 3">CHN_HEN01</strain>
    </source>
</reference>
<accession>A0A1D3D193</accession>
<dbReference type="Proteomes" id="UP000095192">
    <property type="component" value="Unassembled WGS sequence"/>
</dbReference>
<dbReference type="EMBL" id="JROU02001171">
    <property type="protein sequence ID" value="OEH77221.1"/>
    <property type="molecule type" value="Genomic_DNA"/>
</dbReference>
<name>A0A1D3D193_9EIME</name>
<sequence length="103" mass="11426">MDLLFRKNRQTPSESPQQVQEQSSKDTPKPPNAPSGPAQAVLAARASPYFGEDVDDKIEGTGCSKEYGILQDCLDDTDKDWRKCQKQLRSFQQCCHHNSVAGA</sequence>
<proteinExistence type="predicted"/>
<dbReference type="AlphaFoldDB" id="A0A1D3D193"/>
<keyword evidence="3" id="KW-1185">Reference proteome</keyword>
<protein>
    <recommendedName>
        <fullName evidence="4">CHCH domain-containing protein</fullName>
    </recommendedName>
</protein>
<evidence type="ECO:0008006" key="4">
    <source>
        <dbReference type="Google" id="ProtNLM"/>
    </source>
</evidence>
<comment type="caution">
    <text evidence="2">The sequence shown here is derived from an EMBL/GenBank/DDBJ whole genome shotgun (WGS) entry which is preliminary data.</text>
</comment>
<gene>
    <name evidence="2" type="ORF">cyc_05585</name>
</gene>
<evidence type="ECO:0000313" key="2">
    <source>
        <dbReference type="EMBL" id="OEH77221.1"/>
    </source>
</evidence>
<organism evidence="2 3">
    <name type="scientific">Cyclospora cayetanensis</name>
    <dbReference type="NCBI Taxonomy" id="88456"/>
    <lineage>
        <taxon>Eukaryota</taxon>
        <taxon>Sar</taxon>
        <taxon>Alveolata</taxon>
        <taxon>Apicomplexa</taxon>
        <taxon>Conoidasida</taxon>
        <taxon>Coccidia</taxon>
        <taxon>Eucoccidiorida</taxon>
        <taxon>Eimeriorina</taxon>
        <taxon>Eimeriidae</taxon>
        <taxon>Cyclospora</taxon>
    </lineage>
</organism>
<evidence type="ECO:0000256" key="1">
    <source>
        <dbReference type="SAM" id="MobiDB-lite"/>
    </source>
</evidence>
<dbReference type="SUPFAM" id="SSF47072">
    <property type="entry name" value="Cysteine alpha-hairpin motif"/>
    <property type="match status" value="1"/>
</dbReference>
<dbReference type="InParanoid" id="A0A1D3D193"/>
<dbReference type="VEuPathDB" id="ToxoDB:cyc_05585"/>
<evidence type="ECO:0000313" key="3">
    <source>
        <dbReference type="Proteomes" id="UP000095192"/>
    </source>
</evidence>
<feature type="compositionally biased region" description="Low complexity" evidence="1">
    <location>
        <begin position="12"/>
        <end position="22"/>
    </location>
</feature>
<dbReference type="InterPro" id="IPR009069">
    <property type="entry name" value="Cys_alpha_HP_mot_SF"/>
</dbReference>
<feature type="region of interest" description="Disordered" evidence="1">
    <location>
        <begin position="1"/>
        <end position="39"/>
    </location>
</feature>